<dbReference type="eggNOG" id="KOG2997">
    <property type="taxonomic scope" value="Eukaryota"/>
</dbReference>
<dbReference type="InterPro" id="IPR045464">
    <property type="entry name" value="Hrt3/FBXO9_C"/>
</dbReference>
<dbReference type="GeneID" id="5546493"/>
<evidence type="ECO:0008006" key="6">
    <source>
        <dbReference type="Google" id="ProtNLM"/>
    </source>
</evidence>
<dbReference type="STRING" id="436907.A7THQ2"/>
<reference evidence="4 5" key="1">
    <citation type="journal article" date="2007" name="Proc. Natl. Acad. Sci. U.S.A.">
        <title>Independent sorting-out of thousands of duplicated gene pairs in two yeast species descended from a whole-genome duplication.</title>
        <authorList>
            <person name="Scannell D.R."/>
            <person name="Frank A.C."/>
            <person name="Conant G.C."/>
            <person name="Byrne K.P."/>
            <person name="Woolfit M."/>
            <person name="Wolfe K.H."/>
        </authorList>
    </citation>
    <scope>NUCLEOTIDE SEQUENCE [LARGE SCALE GENOMIC DNA]</scope>
    <source>
        <strain evidence="5">ATCC 22028 / DSM 70294 / BCRC 21397 / CBS 2163 / NBRC 10782 / NRRL Y-8283 / UCD 57-17</strain>
    </source>
</reference>
<gene>
    <name evidence="4" type="ORF">Kpol_543p48</name>
</gene>
<dbReference type="OrthoDB" id="2117972at2759"/>
<dbReference type="OMA" id="RWNRLDF"/>
<dbReference type="PhylomeDB" id="A7THQ2"/>
<dbReference type="PANTHER" id="PTHR12874:SF9">
    <property type="entry name" value="F-BOX ONLY PROTEIN 48"/>
    <property type="match status" value="1"/>
</dbReference>
<organism evidence="5">
    <name type="scientific">Vanderwaltozyma polyspora (strain ATCC 22028 / DSM 70294 / BCRC 21397 / CBS 2163 / NBRC 10782 / NRRL Y-8283 / UCD 57-17)</name>
    <name type="common">Kluyveromyces polysporus</name>
    <dbReference type="NCBI Taxonomy" id="436907"/>
    <lineage>
        <taxon>Eukaryota</taxon>
        <taxon>Fungi</taxon>
        <taxon>Dikarya</taxon>
        <taxon>Ascomycota</taxon>
        <taxon>Saccharomycotina</taxon>
        <taxon>Saccharomycetes</taxon>
        <taxon>Saccharomycetales</taxon>
        <taxon>Saccharomycetaceae</taxon>
        <taxon>Vanderwaltozyma</taxon>
    </lineage>
</organism>
<dbReference type="RefSeq" id="XP_001646076.1">
    <property type="nucleotide sequence ID" value="XM_001646026.1"/>
</dbReference>
<dbReference type="EMBL" id="DS480392">
    <property type="protein sequence ID" value="EDO18218.1"/>
    <property type="molecule type" value="Genomic_DNA"/>
</dbReference>
<accession>A7THQ2</accession>
<dbReference type="GO" id="GO:0005737">
    <property type="term" value="C:cytoplasm"/>
    <property type="evidence" value="ECO:0007669"/>
    <property type="project" value="TreeGrafter"/>
</dbReference>
<dbReference type="GO" id="GO:0071406">
    <property type="term" value="P:cellular response to methylmercury"/>
    <property type="evidence" value="ECO:0007669"/>
    <property type="project" value="EnsemblFungi"/>
</dbReference>
<keyword evidence="1" id="KW-0833">Ubl conjugation pathway</keyword>
<dbReference type="HOGENOM" id="CLU_017706_1_0_1"/>
<dbReference type="FunCoup" id="A7THQ2">
    <property type="interactions" value="148"/>
</dbReference>
<dbReference type="Proteomes" id="UP000000267">
    <property type="component" value="Unassembled WGS sequence"/>
</dbReference>
<dbReference type="PANTHER" id="PTHR12874">
    <property type="entry name" value="F-BOX ONLY PROTEIN 48-RELATED"/>
    <property type="match status" value="1"/>
</dbReference>
<dbReference type="KEGG" id="vpo:Kpol_543p48"/>
<dbReference type="InterPro" id="IPR001810">
    <property type="entry name" value="F-box_dom"/>
</dbReference>
<keyword evidence="5" id="KW-1185">Reference proteome</keyword>
<dbReference type="GO" id="GO:0019005">
    <property type="term" value="C:SCF ubiquitin ligase complex"/>
    <property type="evidence" value="ECO:0007669"/>
    <property type="project" value="EnsemblFungi"/>
</dbReference>
<dbReference type="InParanoid" id="A7THQ2"/>
<evidence type="ECO:0000259" key="3">
    <source>
        <dbReference type="Pfam" id="PF19270"/>
    </source>
</evidence>
<sequence length="367" mass="42949">METSIEHIEVTNRGIIDDEAEKAIAIWEKGVAKEKVGLMNDAIRYYRQALKIHEGVEKIYRKKLQQEWELQKKLSQLNLNELGQSKDTDSVSGETTDHQGSVDVLPCWILEMLPNDLLLKVIKQVVLQSGESWVNLSLTCSTFNKLCFHTTLPFNTFSNYIYPEQHYDESTMTINGISNLKALEEEIWNNDTKQMLKDRPYIKFQGLYISTVNILRHGANVEGSSSFLNPIHMITYYRYFRFYPDGSCLRLLTTDEPTKVVNHFHRELPPKYSESCRWSLGFDDNFGHLTITRSNDKYSFIEELKIKNHSNRRHHIFKWFRSAVIDKEGNVSELSLRNEKTFFFSRVKSYSEKFIPPTYQNNNDTTE</sequence>
<feature type="domain" description="F-box" evidence="2">
    <location>
        <begin position="111"/>
        <end position="147"/>
    </location>
</feature>
<dbReference type="AlphaFoldDB" id="A7THQ2"/>
<feature type="domain" description="F-box protein Hrt3/FBXO9 C-terminal" evidence="3">
    <location>
        <begin position="188"/>
        <end position="262"/>
    </location>
</feature>
<protein>
    <recommendedName>
        <fullName evidence="6">F-box domain-containing protein</fullName>
    </recommendedName>
</protein>
<proteinExistence type="predicted"/>
<dbReference type="Pfam" id="PF19270">
    <property type="entry name" value="FBO_C"/>
    <property type="match status" value="1"/>
</dbReference>
<evidence type="ECO:0000313" key="5">
    <source>
        <dbReference type="Proteomes" id="UP000000267"/>
    </source>
</evidence>
<dbReference type="GO" id="GO:0031146">
    <property type="term" value="P:SCF-dependent proteasomal ubiquitin-dependent protein catabolic process"/>
    <property type="evidence" value="ECO:0007669"/>
    <property type="project" value="EnsemblFungi"/>
</dbReference>
<name>A7THQ2_VANPO</name>
<dbReference type="Pfam" id="PF00646">
    <property type="entry name" value="F-box"/>
    <property type="match status" value="1"/>
</dbReference>
<evidence type="ECO:0000256" key="1">
    <source>
        <dbReference type="ARBA" id="ARBA00022786"/>
    </source>
</evidence>
<evidence type="ECO:0000313" key="4">
    <source>
        <dbReference type="EMBL" id="EDO18218.1"/>
    </source>
</evidence>
<evidence type="ECO:0000259" key="2">
    <source>
        <dbReference type="Pfam" id="PF00646"/>
    </source>
</evidence>